<accession>A0ABV1KG22</accession>
<dbReference type="PRINTS" id="PR00081">
    <property type="entry name" value="GDHRDH"/>
</dbReference>
<dbReference type="EC" id="1.1.-.-" evidence="2"/>
<organism evidence="2 3">
    <name type="scientific">Pseudonocardia nematodicida</name>
    <dbReference type="NCBI Taxonomy" id="1206997"/>
    <lineage>
        <taxon>Bacteria</taxon>
        <taxon>Bacillati</taxon>
        <taxon>Actinomycetota</taxon>
        <taxon>Actinomycetes</taxon>
        <taxon>Pseudonocardiales</taxon>
        <taxon>Pseudonocardiaceae</taxon>
        <taxon>Pseudonocardia</taxon>
    </lineage>
</organism>
<dbReference type="CDD" id="cd05374">
    <property type="entry name" value="17beta-HSD-like_SDR_c"/>
    <property type="match status" value="1"/>
</dbReference>
<keyword evidence="2" id="KW-0560">Oxidoreductase</keyword>
<dbReference type="RefSeq" id="WP_349299909.1">
    <property type="nucleotide sequence ID" value="NZ_JBEDNQ010000008.1"/>
</dbReference>
<dbReference type="PRINTS" id="PR00080">
    <property type="entry name" value="SDRFAMILY"/>
</dbReference>
<gene>
    <name evidence="2" type="ORF">WIS52_20445</name>
</gene>
<reference evidence="2 3" key="1">
    <citation type="submission" date="2024-03" db="EMBL/GenBank/DDBJ databases">
        <title>Draft genome sequence of Pseudonocardia nematodicida JCM 31783.</title>
        <authorList>
            <person name="Butdee W."/>
            <person name="Duangmal K."/>
        </authorList>
    </citation>
    <scope>NUCLEOTIDE SEQUENCE [LARGE SCALE GENOMIC DNA]</scope>
    <source>
        <strain evidence="2 3">JCM 31783</strain>
    </source>
</reference>
<protein>
    <submittedName>
        <fullName evidence="2">SDR family oxidoreductase</fullName>
        <ecNumber evidence="2">1.1.-.-</ecNumber>
    </submittedName>
</protein>
<dbReference type="InterPro" id="IPR002347">
    <property type="entry name" value="SDR_fam"/>
</dbReference>
<keyword evidence="3" id="KW-1185">Reference proteome</keyword>
<dbReference type="InterPro" id="IPR036291">
    <property type="entry name" value="NAD(P)-bd_dom_sf"/>
</dbReference>
<name>A0ABV1KG22_9PSEU</name>
<dbReference type="Gene3D" id="3.40.50.720">
    <property type="entry name" value="NAD(P)-binding Rossmann-like Domain"/>
    <property type="match status" value="1"/>
</dbReference>
<evidence type="ECO:0000313" key="3">
    <source>
        <dbReference type="Proteomes" id="UP001494902"/>
    </source>
</evidence>
<dbReference type="PANTHER" id="PTHR43313">
    <property type="entry name" value="SHORT-CHAIN DEHYDROGENASE/REDUCTASE FAMILY 9C"/>
    <property type="match status" value="1"/>
</dbReference>
<proteinExistence type="inferred from homology"/>
<dbReference type="EMBL" id="JBEDNQ010000008">
    <property type="protein sequence ID" value="MEQ3552844.1"/>
    <property type="molecule type" value="Genomic_DNA"/>
</dbReference>
<dbReference type="PANTHER" id="PTHR43313:SF1">
    <property type="entry name" value="3BETA-HYDROXYSTEROID DEHYDROGENASE DHS-16"/>
    <property type="match status" value="1"/>
</dbReference>
<evidence type="ECO:0000313" key="2">
    <source>
        <dbReference type="EMBL" id="MEQ3552844.1"/>
    </source>
</evidence>
<evidence type="ECO:0000256" key="1">
    <source>
        <dbReference type="RuleBase" id="RU000363"/>
    </source>
</evidence>
<comment type="similarity">
    <text evidence="1">Belongs to the short-chain dehydrogenases/reductases (SDR) family.</text>
</comment>
<dbReference type="Pfam" id="PF00106">
    <property type="entry name" value="adh_short"/>
    <property type="match status" value="1"/>
</dbReference>
<dbReference type="SUPFAM" id="SSF51735">
    <property type="entry name" value="NAD(P)-binding Rossmann-fold domains"/>
    <property type="match status" value="1"/>
</dbReference>
<dbReference type="Proteomes" id="UP001494902">
    <property type="component" value="Unassembled WGS sequence"/>
</dbReference>
<comment type="caution">
    <text evidence="2">The sequence shown here is derived from an EMBL/GenBank/DDBJ whole genome shotgun (WGS) entry which is preliminary data.</text>
</comment>
<sequence length="281" mass="30196">MSARHTVLVTGASSGLGRCCALMLARSGYTVLAGVRRDEDGEQVAAAAAPGTVRPLRFDVTDADSVRDAAAQADRLGGVWGLVNNAGICVSAPMECLPVDELRRQLEINVVGQVAVTQALLPQLRGHRGRIVNVTSGLGSLAVPYMGAYAMAQFAKEAMSDALRRELVPHGVRVAVVQPGAILTPIWDKLENTADDVLARNPDVADTYRTVFTRFVRSNTQGARDSATTPDDVARAVLRALSARRPRTRYPVGPDARSAVRLSRLLPDRLLDRRFVPLTHA</sequence>
<dbReference type="GO" id="GO:0016491">
    <property type="term" value="F:oxidoreductase activity"/>
    <property type="evidence" value="ECO:0007669"/>
    <property type="project" value="UniProtKB-KW"/>
</dbReference>